<dbReference type="SUPFAM" id="SSF50630">
    <property type="entry name" value="Acid proteases"/>
    <property type="match status" value="1"/>
</dbReference>
<dbReference type="CDD" id="cd00303">
    <property type="entry name" value="retropepsin_like"/>
    <property type="match status" value="1"/>
</dbReference>
<proteinExistence type="predicted"/>
<name>A0AAV2EDG5_9ROSI</name>
<sequence length="230" mass="23958">MNPSKFFDSEWVRLSQRLQQSLDRYTREREATEGAGRGAGAAAREAGPRRSASQAAIPVKAGDAVEAGEAALGAAVAGAATAAPGEAERERAAGPSGASAPRVQSVDGGGPIMSLGSVAGQAVPETPRFRAKIDGHSAMTLVDSGASLNFIGAEFADTLAQEACEMEPIVVKVANGAPMRCTKVYRDLRLDIQGLEFSADLYVLPIRGYDVILGMSWLRSLGPVIMIGLD</sequence>
<dbReference type="PANTHER" id="PTHR15503">
    <property type="entry name" value="LDOC1 RELATED"/>
    <property type="match status" value="1"/>
</dbReference>
<reference evidence="2 3" key="1">
    <citation type="submission" date="2024-04" db="EMBL/GenBank/DDBJ databases">
        <authorList>
            <person name="Fracassetti M."/>
        </authorList>
    </citation>
    <scope>NUCLEOTIDE SEQUENCE [LARGE SCALE GENOMIC DNA]</scope>
</reference>
<dbReference type="Proteomes" id="UP001497516">
    <property type="component" value="Chromosome 4"/>
</dbReference>
<feature type="region of interest" description="Disordered" evidence="1">
    <location>
        <begin position="83"/>
        <end position="106"/>
    </location>
</feature>
<dbReference type="Gene3D" id="2.40.70.10">
    <property type="entry name" value="Acid Proteases"/>
    <property type="match status" value="1"/>
</dbReference>
<dbReference type="InterPro" id="IPR021109">
    <property type="entry name" value="Peptidase_aspartic_dom_sf"/>
</dbReference>
<evidence type="ECO:0000313" key="2">
    <source>
        <dbReference type="EMBL" id="CAL1383590.1"/>
    </source>
</evidence>
<evidence type="ECO:0000313" key="3">
    <source>
        <dbReference type="Proteomes" id="UP001497516"/>
    </source>
</evidence>
<dbReference type="AlphaFoldDB" id="A0AAV2EDG5"/>
<accession>A0AAV2EDG5</accession>
<dbReference type="InterPro" id="IPR032567">
    <property type="entry name" value="RTL1-rel"/>
</dbReference>
<organism evidence="2 3">
    <name type="scientific">Linum trigynum</name>
    <dbReference type="NCBI Taxonomy" id="586398"/>
    <lineage>
        <taxon>Eukaryota</taxon>
        <taxon>Viridiplantae</taxon>
        <taxon>Streptophyta</taxon>
        <taxon>Embryophyta</taxon>
        <taxon>Tracheophyta</taxon>
        <taxon>Spermatophyta</taxon>
        <taxon>Magnoliopsida</taxon>
        <taxon>eudicotyledons</taxon>
        <taxon>Gunneridae</taxon>
        <taxon>Pentapetalae</taxon>
        <taxon>rosids</taxon>
        <taxon>fabids</taxon>
        <taxon>Malpighiales</taxon>
        <taxon>Linaceae</taxon>
        <taxon>Linum</taxon>
    </lineage>
</organism>
<evidence type="ECO:0000256" key="1">
    <source>
        <dbReference type="SAM" id="MobiDB-lite"/>
    </source>
</evidence>
<keyword evidence="3" id="KW-1185">Reference proteome</keyword>
<gene>
    <name evidence="2" type="ORF">LTRI10_LOCUS24853</name>
</gene>
<dbReference type="Pfam" id="PF08284">
    <property type="entry name" value="RVP_2"/>
    <property type="match status" value="1"/>
</dbReference>
<dbReference type="PANTHER" id="PTHR15503:SF22">
    <property type="entry name" value="TRANSPOSON TY3-I GAG POLYPROTEIN"/>
    <property type="match status" value="1"/>
</dbReference>
<protein>
    <submittedName>
        <fullName evidence="2">Uncharacterized protein</fullName>
    </submittedName>
</protein>
<dbReference type="EMBL" id="OZ034817">
    <property type="protein sequence ID" value="CAL1383590.1"/>
    <property type="molecule type" value="Genomic_DNA"/>
</dbReference>
<feature type="region of interest" description="Disordered" evidence="1">
    <location>
        <begin position="23"/>
        <end position="55"/>
    </location>
</feature>